<evidence type="ECO:0000256" key="2">
    <source>
        <dbReference type="ARBA" id="ARBA00022840"/>
    </source>
</evidence>
<dbReference type="GO" id="GO:0034605">
    <property type="term" value="P:cellular response to heat"/>
    <property type="evidence" value="ECO:0000318"/>
    <property type="project" value="GO_Central"/>
</dbReference>
<dbReference type="Gene3D" id="3.40.50.300">
    <property type="entry name" value="P-loop containing nucleotide triphosphate hydrolases"/>
    <property type="match status" value="2"/>
</dbReference>
<dbReference type="InterPro" id="IPR001270">
    <property type="entry name" value="ClpA/B"/>
</dbReference>
<dbReference type="InterPro" id="IPR003593">
    <property type="entry name" value="AAA+_ATPase"/>
</dbReference>
<proteinExistence type="predicted"/>
<dbReference type="InterPro" id="IPR027417">
    <property type="entry name" value="P-loop_NTPase"/>
</dbReference>
<feature type="compositionally biased region" description="Basic residues" evidence="4">
    <location>
        <begin position="1"/>
        <end position="13"/>
    </location>
</feature>
<feature type="domain" description="AAA+ ATPase" evidence="5">
    <location>
        <begin position="106"/>
        <end position="243"/>
    </location>
</feature>
<dbReference type="SUPFAM" id="SSF52540">
    <property type="entry name" value="P-loop containing nucleoside triphosphate hydrolases"/>
    <property type="match status" value="2"/>
</dbReference>
<dbReference type="CDD" id="cd19499">
    <property type="entry name" value="RecA-like_ClpB_Hsp104-like"/>
    <property type="match status" value="1"/>
</dbReference>
<dbReference type="PROSITE" id="PS00870">
    <property type="entry name" value="CLPAB_1"/>
    <property type="match status" value="1"/>
</dbReference>
<dbReference type="EnsemblPlants" id="KQK12016">
    <property type="protein sequence ID" value="KQK12016"/>
    <property type="gene ID" value="BRADI_1g01040v3"/>
</dbReference>
<dbReference type="Pfam" id="PF07724">
    <property type="entry name" value="AAA_2"/>
    <property type="match status" value="1"/>
</dbReference>
<evidence type="ECO:0000313" key="8">
    <source>
        <dbReference type="EnsemblPlants" id="KQK12016"/>
    </source>
</evidence>
<dbReference type="Gene3D" id="1.10.8.60">
    <property type="match status" value="2"/>
</dbReference>
<keyword evidence="3" id="KW-0143">Chaperone</keyword>
<dbReference type="Pfam" id="PF10431">
    <property type="entry name" value="ClpB_D2-small"/>
    <property type="match status" value="1"/>
</dbReference>
<dbReference type="InterPro" id="IPR050130">
    <property type="entry name" value="ClpA_ClpB"/>
</dbReference>
<organism evidence="7">
    <name type="scientific">Brachypodium distachyon</name>
    <name type="common">Purple false brome</name>
    <name type="synonym">Trachynia distachya</name>
    <dbReference type="NCBI Taxonomy" id="15368"/>
    <lineage>
        <taxon>Eukaryota</taxon>
        <taxon>Viridiplantae</taxon>
        <taxon>Streptophyta</taxon>
        <taxon>Embryophyta</taxon>
        <taxon>Tracheophyta</taxon>
        <taxon>Spermatophyta</taxon>
        <taxon>Magnoliopsida</taxon>
        <taxon>Liliopsida</taxon>
        <taxon>Poales</taxon>
        <taxon>Poaceae</taxon>
        <taxon>BOP clade</taxon>
        <taxon>Pooideae</taxon>
        <taxon>Stipodae</taxon>
        <taxon>Brachypodieae</taxon>
        <taxon>Brachypodium</taxon>
    </lineage>
</organism>
<dbReference type="AlphaFoldDB" id="A0A0Q3GLI6"/>
<reference evidence="7" key="2">
    <citation type="submission" date="2017-06" db="EMBL/GenBank/DDBJ databases">
        <title>WGS assembly of Brachypodium distachyon.</title>
        <authorList>
            <consortium name="The International Brachypodium Initiative"/>
            <person name="Lucas S."/>
            <person name="Harmon-Smith M."/>
            <person name="Lail K."/>
            <person name="Tice H."/>
            <person name="Grimwood J."/>
            <person name="Bruce D."/>
            <person name="Barry K."/>
            <person name="Shu S."/>
            <person name="Lindquist E."/>
            <person name="Wang M."/>
            <person name="Pitluck S."/>
            <person name="Vogel J.P."/>
            <person name="Garvin D.F."/>
            <person name="Mockler T.C."/>
            <person name="Schmutz J."/>
            <person name="Rokhsar D."/>
            <person name="Bevan M.W."/>
        </authorList>
    </citation>
    <scope>NUCLEOTIDE SEQUENCE</scope>
    <source>
        <strain evidence="7">Bd21</strain>
    </source>
</reference>
<dbReference type="InterPro" id="IPR003959">
    <property type="entry name" value="ATPase_AAA_core"/>
</dbReference>
<dbReference type="InterPro" id="IPR018368">
    <property type="entry name" value="ClpA/B_CS1"/>
</dbReference>
<evidence type="ECO:0000256" key="1">
    <source>
        <dbReference type="ARBA" id="ARBA00022741"/>
    </source>
</evidence>
<keyword evidence="9" id="KW-1185">Reference proteome</keyword>
<protein>
    <submittedName>
        <fullName evidence="7 8">Uncharacterized protein</fullName>
    </submittedName>
</protein>
<dbReference type="GO" id="GO:0005737">
    <property type="term" value="C:cytoplasm"/>
    <property type="evidence" value="ECO:0000318"/>
    <property type="project" value="GO_Central"/>
</dbReference>
<keyword evidence="2" id="KW-0067">ATP-binding</keyword>
<dbReference type="GO" id="GO:0016887">
    <property type="term" value="F:ATP hydrolysis activity"/>
    <property type="evidence" value="ECO:0000318"/>
    <property type="project" value="GO_Central"/>
</dbReference>
<name>A0A0Q3GLI6_BRADI</name>
<dbReference type="InterPro" id="IPR041546">
    <property type="entry name" value="ClpA/ClpB_AAA_lid"/>
</dbReference>
<dbReference type="PRINTS" id="PR00300">
    <property type="entry name" value="CLPPROTEASEA"/>
</dbReference>
<evidence type="ECO:0000256" key="4">
    <source>
        <dbReference type="SAM" id="MobiDB-lite"/>
    </source>
</evidence>
<sequence length="641" mass="70678">SQRRASPKKKTSQRRADRNQLVEAGGEGVNRESSYAGRSGPADESSRSEAAPAKAQVRRRRRPWRYYERKSCLRTYGRYITSNAAGPVIGREDEIDRVVSILCRKTKNCAALVGAPGVGKTAIAEGLAQRIAAGKVPSELRGARVVEVDLGAMLSGTVLRGMFERRLKSVLKEAEDSGGKIIHRRDAHASWRCDAANMMKPSLARGRIRCLGATTFDDYRKYVENDAALERRFQKVHIGEPSTQGTIAILRGLKQQYEQHHGVEIQDDALVAAALLAGRYITGRQFPDKAIDLIDEACSTVKKMRRQEEEELAAVVSRWTGIPVAALDQEEKDRLIHLAGRLHERVVGQDEAVNVVAQAVFRSRAGLDQPGQPIGSFLFLGSTGVGKTELAKALAEQLFDSENMLVRIDMSEYVEFGAVARLIGASPSCIGYEDGGQLTEKVRRRPYCVVLFDEVEKANPSVLNVFVQLLDDGVLTDGKGQTVDFKNTIIIMTSNLGAEHLTARMAGESTTEAARHLVMEKVRGHFKPEFINRLTEIVVFEPLLQEQMKDIVKIQMKSVIAKVAEKSISLSASDAALDVILSESFDPMYGARPIRRWVQKNVTTTLSEMLVKGEVGAESTISIDATEDRKGLNYEVSKKVV</sequence>
<reference evidence="7 8" key="1">
    <citation type="journal article" date="2010" name="Nature">
        <title>Genome sequencing and analysis of the model grass Brachypodium distachyon.</title>
        <authorList>
            <consortium name="International Brachypodium Initiative"/>
        </authorList>
    </citation>
    <scope>NUCLEOTIDE SEQUENCE [LARGE SCALE GENOMIC DNA]</scope>
    <source>
        <strain evidence="7 8">Bd21</strain>
    </source>
</reference>
<dbReference type="SMART" id="SM00382">
    <property type="entry name" value="AAA"/>
    <property type="match status" value="2"/>
</dbReference>
<dbReference type="InterPro" id="IPR019489">
    <property type="entry name" value="Clp_ATPase_C"/>
</dbReference>
<dbReference type="PANTHER" id="PTHR11638:SF159">
    <property type="entry name" value="AAA+ ATPASE DOMAIN-CONTAINING PROTEIN"/>
    <property type="match status" value="1"/>
</dbReference>
<accession>A0A0Q3GLI6</accession>
<dbReference type="EMBL" id="CM000880">
    <property type="protein sequence ID" value="KQK12016.1"/>
    <property type="molecule type" value="Genomic_DNA"/>
</dbReference>
<evidence type="ECO:0000313" key="9">
    <source>
        <dbReference type="Proteomes" id="UP000008810"/>
    </source>
</evidence>
<dbReference type="CDD" id="cd00009">
    <property type="entry name" value="AAA"/>
    <property type="match status" value="1"/>
</dbReference>
<evidence type="ECO:0000256" key="3">
    <source>
        <dbReference type="ARBA" id="ARBA00023186"/>
    </source>
</evidence>
<dbReference type="Proteomes" id="UP000008810">
    <property type="component" value="Chromosome 1"/>
</dbReference>
<dbReference type="PANTHER" id="PTHR11638">
    <property type="entry name" value="ATP-DEPENDENT CLP PROTEASE"/>
    <property type="match status" value="1"/>
</dbReference>
<feature type="non-terminal residue" evidence="7">
    <location>
        <position position="1"/>
    </location>
</feature>
<reference evidence="8" key="3">
    <citation type="submission" date="2018-08" db="UniProtKB">
        <authorList>
            <consortium name="EnsemblPlants"/>
        </authorList>
    </citation>
    <scope>IDENTIFICATION</scope>
    <source>
        <strain evidence="8">cv. Bd21</strain>
    </source>
</reference>
<dbReference type="Gramene" id="KQK12016">
    <property type="protein sequence ID" value="KQK12016"/>
    <property type="gene ID" value="BRADI_1g01040v3"/>
</dbReference>
<dbReference type="GO" id="GO:0005524">
    <property type="term" value="F:ATP binding"/>
    <property type="evidence" value="ECO:0007669"/>
    <property type="project" value="UniProtKB-KW"/>
</dbReference>
<dbReference type="InParanoid" id="A0A0Q3GLI6"/>
<feature type="domain" description="AAA+ ATPase" evidence="5">
    <location>
        <begin position="373"/>
        <end position="523"/>
    </location>
</feature>
<dbReference type="STRING" id="15368.A0A0Q3GLI6"/>
<feature type="domain" description="Clp ATPase C-terminal" evidence="6">
    <location>
        <begin position="543"/>
        <end position="632"/>
    </location>
</feature>
<dbReference type="Pfam" id="PF17871">
    <property type="entry name" value="AAA_lid_9"/>
    <property type="match status" value="1"/>
</dbReference>
<dbReference type="Pfam" id="PF00004">
    <property type="entry name" value="AAA"/>
    <property type="match status" value="1"/>
</dbReference>
<evidence type="ECO:0000313" key="7">
    <source>
        <dbReference type="EMBL" id="KQK12016.1"/>
    </source>
</evidence>
<keyword evidence="1" id="KW-0547">Nucleotide-binding</keyword>
<dbReference type="OrthoDB" id="47330at2759"/>
<evidence type="ECO:0000259" key="5">
    <source>
        <dbReference type="SMART" id="SM00382"/>
    </source>
</evidence>
<dbReference type="SMART" id="SM01086">
    <property type="entry name" value="ClpB_D2-small"/>
    <property type="match status" value="1"/>
</dbReference>
<dbReference type="FunFam" id="3.40.50.300:FF:000025">
    <property type="entry name" value="ATP-dependent Clp protease subunit"/>
    <property type="match status" value="1"/>
</dbReference>
<gene>
    <name evidence="7" type="ORF">BRADI_1g01040v3</name>
</gene>
<evidence type="ECO:0000259" key="6">
    <source>
        <dbReference type="SMART" id="SM01086"/>
    </source>
</evidence>
<feature type="region of interest" description="Disordered" evidence="4">
    <location>
        <begin position="1"/>
        <end position="60"/>
    </location>
</feature>